<dbReference type="Pfam" id="PF02383">
    <property type="entry name" value="Syja_N"/>
    <property type="match status" value="1"/>
</dbReference>
<proteinExistence type="predicted"/>
<accession>A0A183BFG1</accession>
<keyword evidence="9" id="KW-1185">Reference proteome</keyword>
<dbReference type="WBParaSite" id="ECPE_0001799201-mRNA-1">
    <property type="protein sequence ID" value="ECPE_0001799201-mRNA-1"/>
    <property type="gene ID" value="ECPE_0001799201"/>
</dbReference>
<evidence type="ECO:0000256" key="6">
    <source>
        <dbReference type="ARBA" id="ARBA00041911"/>
    </source>
</evidence>
<gene>
    <name evidence="8" type="ORF">ECPE_LOCUS17946</name>
</gene>
<comment type="catalytic activity">
    <reaction evidence="3">
        <text>a 1,2-diacyl-sn-glycero-3-phospho-(1D-myo-inositol 4-phosphate) + H2O = a 1,2-diacyl-sn-glycero-3-phospho-(1D-myo-inositol) + phosphate</text>
        <dbReference type="Rhea" id="RHEA:55652"/>
        <dbReference type="ChEBI" id="CHEBI:15377"/>
        <dbReference type="ChEBI" id="CHEBI:43474"/>
        <dbReference type="ChEBI" id="CHEBI:57880"/>
        <dbReference type="ChEBI" id="CHEBI:58178"/>
    </reaction>
    <physiologicalReaction direction="left-to-right" evidence="3">
        <dbReference type="Rhea" id="RHEA:55653"/>
    </physiologicalReaction>
</comment>
<dbReference type="GO" id="GO:0005783">
    <property type="term" value="C:endoplasmic reticulum"/>
    <property type="evidence" value="ECO:0007669"/>
    <property type="project" value="TreeGrafter"/>
</dbReference>
<protein>
    <recommendedName>
        <fullName evidence="4">Phosphatidylinositol-3-phosphatase SAC1</fullName>
        <ecNumber evidence="1">3.1.3.64</ecNumber>
    </recommendedName>
    <alternativeName>
        <fullName evidence="6">Phosphatidylinositol-4-phosphate phosphatase</fullName>
    </alternativeName>
    <alternativeName>
        <fullName evidence="5">Suppressor of actin mutations 1-like protein</fullName>
    </alternativeName>
</protein>
<dbReference type="PANTHER" id="PTHR45662">
    <property type="entry name" value="PHOSPHATIDYLINOSITIDE PHOSPHATASE SAC1"/>
    <property type="match status" value="1"/>
</dbReference>
<evidence type="ECO:0000313" key="8">
    <source>
        <dbReference type="EMBL" id="VDP95325.1"/>
    </source>
</evidence>
<dbReference type="GO" id="GO:0004438">
    <property type="term" value="F:phosphatidylinositol-3-phosphate phosphatase activity"/>
    <property type="evidence" value="ECO:0007669"/>
    <property type="project" value="UniProtKB-EC"/>
</dbReference>
<feature type="domain" description="SAC" evidence="7">
    <location>
        <begin position="113"/>
        <end position="259"/>
    </location>
</feature>
<comment type="catalytic activity">
    <reaction evidence="2">
        <text>a 1,2-diacyl-sn-glycero-3-phospho-(1D-myo-inositol-3-phosphate) + H2O = a 1,2-diacyl-sn-glycero-3-phospho-(1D-myo-inositol) + phosphate</text>
        <dbReference type="Rhea" id="RHEA:12316"/>
        <dbReference type="ChEBI" id="CHEBI:15377"/>
        <dbReference type="ChEBI" id="CHEBI:43474"/>
        <dbReference type="ChEBI" id="CHEBI:57880"/>
        <dbReference type="ChEBI" id="CHEBI:58088"/>
        <dbReference type="EC" id="3.1.3.64"/>
    </reaction>
    <physiologicalReaction direction="left-to-right" evidence="2">
        <dbReference type="Rhea" id="RHEA:12317"/>
    </physiologicalReaction>
</comment>
<evidence type="ECO:0000256" key="2">
    <source>
        <dbReference type="ARBA" id="ARBA00036631"/>
    </source>
</evidence>
<evidence type="ECO:0000256" key="5">
    <source>
        <dbReference type="ARBA" id="ARBA00041396"/>
    </source>
</evidence>
<evidence type="ECO:0000259" key="7">
    <source>
        <dbReference type="PROSITE" id="PS50275"/>
    </source>
</evidence>
<evidence type="ECO:0000256" key="4">
    <source>
        <dbReference type="ARBA" id="ARBA00040795"/>
    </source>
</evidence>
<evidence type="ECO:0000256" key="3">
    <source>
        <dbReference type="ARBA" id="ARBA00036807"/>
    </source>
</evidence>
<dbReference type="PROSITE" id="PS50275">
    <property type="entry name" value="SAC"/>
    <property type="match status" value="1"/>
</dbReference>
<dbReference type="AlphaFoldDB" id="A0A183BFG1"/>
<evidence type="ECO:0000313" key="9">
    <source>
        <dbReference type="Proteomes" id="UP000272942"/>
    </source>
</evidence>
<dbReference type="Proteomes" id="UP000272942">
    <property type="component" value="Unassembled WGS sequence"/>
</dbReference>
<dbReference type="OrthoDB" id="405996at2759"/>
<dbReference type="GO" id="GO:0043812">
    <property type="term" value="F:phosphatidylinositol-4-phosphate phosphatase activity"/>
    <property type="evidence" value="ECO:0007669"/>
    <property type="project" value="TreeGrafter"/>
</dbReference>
<evidence type="ECO:0000313" key="10">
    <source>
        <dbReference type="WBParaSite" id="ECPE_0001799201-mRNA-1"/>
    </source>
</evidence>
<dbReference type="InterPro" id="IPR002013">
    <property type="entry name" value="SAC_dom"/>
</dbReference>
<reference evidence="8 9" key="2">
    <citation type="submission" date="2018-11" db="EMBL/GenBank/DDBJ databases">
        <authorList>
            <consortium name="Pathogen Informatics"/>
        </authorList>
    </citation>
    <scope>NUCLEOTIDE SEQUENCE [LARGE SCALE GENOMIC DNA]</scope>
    <source>
        <strain evidence="8 9">Egypt</strain>
    </source>
</reference>
<dbReference type="EMBL" id="UZAN01073093">
    <property type="protein sequence ID" value="VDP95325.1"/>
    <property type="molecule type" value="Genomic_DNA"/>
</dbReference>
<organism evidence="10">
    <name type="scientific">Echinostoma caproni</name>
    <dbReference type="NCBI Taxonomy" id="27848"/>
    <lineage>
        <taxon>Eukaryota</taxon>
        <taxon>Metazoa</taxon>
        <taxon>Spiralia</taxon>
        <taxon>Lophotrochozoa</taxon>
        <taxon>Platyhelminthes</taxon>
        <taxon>Trematoda</taxon>
        <taxon>Digenea</taxon>
        <taxon>Plagiorchiida</taxon>
        <taxon>Echinostomata</taxon>
        <taxon>Echinostomatoidea</taxon>
        <taxon>Echinostomatidae</taxon>
        <taxon>Echinostoma</taxon>
    </lineage>
</organism>
<name>A0A183BFG1_9TREM</name>
<dbReference type="EC" id="3.1.3.64" evidence="1"/>
<dbReference type="PANTHER" id="PTHR45662:SF2">
    <property type="entry name" value="PHOSPHATIDYLINOSITOL-3-PHOSPHATASE SAC1"/>
    <property type="match status" value="1"/>
</dbReference>
<evidence type="ECO:0000256" key="1">
    <source>
        <dbReference type="ARBA" id="ARBA00013038"/>
    </source>
</evidence>
<dbReference type="GO" id="GO:0046856">
    <property type="term" value="P:phosphatidylinositol dephosphorylation"/>
    <property type="evidence" value="ECO:0007669"/>
    <property type="project" value="TreeGrafter"/>
</dbReference>
<sequence length="286" mass="32916">MNIGCKLTWFLVRLFRYISPEVYYIVPLGGKEVVLIDRISQELKIDRELNVIPPSLQPIPIYGIWGTIRLISGEFNHFSFFVVLKFTVHFIPLESLTSHFRKFRYLLFTLIMLETVLNIEGFYYSTSFDLTHTQQRLADTSPEFKTKSPFERCDPRFTWNHFLLSSWLSSWNKFDYCIPVIQGFVGIIDNPQGGPSTDKHPTIYALISRRSVNRVGTRFNSRGVDQMGNASNTVETEQILDMNGSRFSFVQVIVTNTIFKCLPGTDGFFLLHSLQPGAPLYMVLSV</sequence>
<reference evidence="10" key="1">
    <citation type="submission" date="2016-06" db="UniProtKB">
        <authorList>
            <consortium name="WormBaseParasite"/>
        </authorList>
    </citation>
    <scope>IDENTIFICATION</scope>
</reference>